<feature type="transmembrane region" description="Helical" evidence="5">
    <location>
        <begin position="80"/>
        <end position="101"/>
    </location>
</feature>
<organism evidence="7 8">
    <name type="scientific">Enterospora canceri</name>
    <dbReference type="NCBI Taxonomy" id="1081671"/>
    <lineage>
        <taxon>Eukaryota</taxon>
        <taxon>Fungi</taxon>
        <taxon>Fungi incertae sedis</taxon>
        <taxon>Microsporidia</taxon>
        <taxon>Enterocytozoonidae</taxon>
        <taxon>Enterospora</taxon>
    </lineage>
</organism>
<keyword evidence="4 5" id="KW-0472">Membrane</keyword>
<proteinExistence type="predicted"/>
<evidence type="ECO:0000313" key="8">
    <source>
        <dbReference type="Proteomes" id="UP000192639"/>
    </source>
</evidence>
<dbReference type="Pfam" id="PF03151">
    <property type="entry name" value="TPT"/>
    <property type="match status" value="1"/>
</dbReference>
<evidence type="ECO:0000256" key="3">
    <source>
        <dbReference type="ARBA" id="ARBA00022989"/>
    </source>
</evidence>
<feature type="transmembrane region" description="Helical" evidence="5">
    <location>
        <begin position="232"/>
        <end position="255"/>
    </location>
</feature>
<evidence type="ECO:0000256" key="5">
    <source>
        <dbReference type="SAM" id="Phobius"/>
    </source>
</evidence>
<dbReference type="PANTHER" id="PTHR11132">
    <property type="entry name" value="SOLUTE CARRIER FAMILY 35"/>
    <property type="match status" value="1"/>
</dbReference>
<dbReference type="InterPro" id="IPR050186">
    <property type="entry name" value="TPT_transporter"/>
</dbReference>
<keyword evidence="8" id="KW-1185">Reference proteome</keyword>
<comment type="subcellular location">
    <subcellularLocation>
        <location evidence="1">Membrane</location>
        <topology evidence="1">Multi-pass membrane protein</topology>
    </subcellularLocation>
</comment>
<accession>A0A1Y1S7L7</accession>
<evidence type="ECO:0000256" key="1">
    <source>
        <dbReference type="ARBA" id="ARBA00004141"/>
    </source>
</evidence>
<dbReference type="OrthoDB" id="18894at2759"/>
<dbReference type="VEuPathDB" id="MicrosporidiaDB:ECANGB1_1085"/>
<dbReference type="AlphaFoldDB" id="A0A1Y1S7L7"/>
<evidence type="ECO:0000256" key="4">
    <source>
        <dbReference type="ARBA" id="ARBA00023136"/>
    </source>
</evidence>
<feature type="transmembrane region" description="Helical" evidence="5">
    <location>
        <begin position="12"/>
        <end position="30"/>
    </location>
</feature>
<dbReference type="EMBL" id="LWDP01000030">
    <property type="protein sequence ID" value="ORD94167.1"/>
    <property type="molecule type" value="Genomic_DNA"/>
</dbReference>
<dbReference type="InterPro" id="IPR004853">
    <property type="entry name" value="Sugar_P_trans_dom"/>
</dbReference>
<evidence type="ECO:0000313" key="7">
    <source>
        <dbReference type="EMBL" id="ORD94167.1"/>
    </source>
</evidence>
<keyword evidence="2 5" id="KW-0812">Transmembrane</keyword>
<evidence type="ECO:0000256" key="2">
    <source>
        <dbReference type="ARBA" id="ARBA00022692"/>
    </source>
</evidence>
<comment type="caution">
    <text evidence="7">The sequence shown here is derived from an EMBL/GenBank/DDBJ whole genome shotgun (WGS) entry which is preliminary data.</text>
</comment>
<feature type="transmembrane region" description="Helical" evidence="5">
    <location>
        <begin position="191"/>
        <end position="212"/>
    </location>
</feature>
<keyword evidence="3 5" id="KW-1133">Transmembrane helix</keyword>
<dbReference type="GO" id="GO:0016020">
    <property type="term" value="C:membrane"/>
    <property type="evidence" value="ECO:0007669"/>
    <property type="project" value="UniProtKB-SubCell"/>
</dbReference>
<gene>
    <name evidence="7" type="primary">YDB1</name>
    <name evidence="7" type="ORF">ECANGB1_1085</name>
</gene>
<feature type="transmembrane region" description="Helical" evidence="5">
    <location>
        <begin position="290"/>
        <end position="308"/>
    </location>
</feature>
<feature type="transmembrane region" description="Helical" evidence="5">
    <location>
        <begin position="163"/>
        <end position="184"/>
    </location>
</feature>
<name>A0A1Y1S7L7_9MICR</name>
<feature type="domain" description="Sugar phosphate transporter" evidence="6">
    <location>
        <begin position="12"/>
        <end position="306"/>
    </location>
</feature>
<sequence length="317" mass="35910">MKSKQKYVRKAKVVAVVLLYYILCVTMGFATKYFISENGYNFRYPIFKTGINNLVHFVCAVIYIEYNKKREHSRAVGKRYLLETLLCSFIGSIDSSISMYTLRQVELAFYTILKSATPIFIVLSGFVLGTESVNFSTLFSILLIAVGTYLVTVKPIPTASRDIYLLLSSAIISGFRWSLIQFIITRRNDDIFVAIRDLCLPTSIFLFAYTSWVHSYREIFSSEFFESVWSALLNSSLIFGMGIISFLILFCELWIVKETSVLFLSISAVVKELVIVGISILNGATCMTKLNYLGIAISIIGIIFYNTVKHTGTKYLN</sequence>
<feature type="transmembrane region" description="Helical" evidence="5">
    <location>
        <begin position="262"/>
        <end position="284"/>
    </location>
</feature>
<dbReference type="InterPro" id="IPR037185">
    <property type="entry name" value="EmrE-like"/>
</dbReference>
<dbReference type="SUPFAM" id="SSF103481">
    <property type="entry name" value="Multidrug resistance efflux transporter EmrE"/>
    <property type="match status" value="1"/>
</dbReference>
<feature type="transmembrane region" description="Helical" evidence="5">
    <location>
        <begin position="50"/>
        <end position="68"/>
    </location>
</feature>
<protein>
    <submittedName>
        <fullName evidence="7">YDB1</fullName>
    </submittedName>
</protein>
<feature type="transmembrane region" description="Helical" evidence="5">
    <location>
        <begin position="135"/>
        <end position="151"/>
    </location>
</feature>
<evidence type="ECO:0000259" key="6">
    <source>
        <dbReference type="Pfam" id="PF03151"/>
    </source>
</evidence>
<dbReference type="Proteomes" id="UP000192639">
    <property type="component" value="Unassembled WGS sequence"/>
</dbReference>
<reference evidence="7 8" key="1">
    <citation type="journal article" date="2017" name="Environ. Microbiol.">
        <title>Decay of the glycolytic pathway and adaptation to intranuclear parasitism within Enterocytozoonidae microsporidia.</title>
        <authorList>
            <person name="Wiredu Boakye D."/>
            <person name="Jaroenlak P."/>
            <person name="Prachumwat A."/>
            <person name="Williams T.A."/>
            <person name="Bateman K.S."/>
            <person name="Itsathitphaisarn O."/>
            <person name="Sritunyalucksana K."/>
            <person name="Paszkiewicz K.H."/>
            <person name="Moore K.A."/>
            <person name="Stentiford G.D."/>
            <person name="Williams B.A."/>
        </authorList>
    </citation>
    <scope>NUCLEOTIDE SEQUENCE [LARGE SCALE GENOMIC DNA]</scope>
    <source>
        <strain evidence="7 8">GB1</strain>
    </source>
</reference>
<feature type="transmembrane region" description="Helical" evidence="5">
    <location>
        <begin position="107"/>
        <end position="128"/>
    </location>
</feature>